<keyword evidence="4" id="KW-0479">Metal-binding</keyword>
<dbReference type="GO" id="GO:0046872">
    <property type="term" value="F:metal ion binding"/>
    <property type="evidence" value="ECO:0007669"/>
    <property type="project" value="UniProtKB-KW"/>
</dbReference>
<dbReference type="InterPro" id="IPR050134">
    <property type="entry name" value="NAD-dep_sirtuin_deacylases"/>
</dbReference>
<dbReference type="NCBIfam" id="NF001753">
    <property type="entry name" value="PRK00481.1-3"/>
    <property type="match status" value="1"/>
</dbReference>
<evidence type="ECO:0000256" key="2">
    <source>
        <dbReference type="ARBA" id="ARBA00022679"/>
    </source>
</evidence>
<keyword evidence="3" id="KW-0520">NAD</keyword>
<dbReference type="CDD" id="cd01407">
    <property type="entry name" value="SIR2-fam"/>
    <property type="match status" value="1"/>
</dbReference>
<dbReference type="Proteomes" id="UP000199053">
    <property type="component" value="Unassembled WGS sequence"/>
</dbReference>
<evidence type="ECO:0000256" key="3">
    <source>
        <dbReference type="ARBA" id="ARBA00023027"/>
    </source>
</evidence>
<dbReference type="PANTHER" id="PTHR11085:SF11">
    <property type="entry name" value="NAD-DEPENDENT PROTEIN DEACETYLASE"/>
    <property type="match status" value="1"/>
</dbReference>
<feature type="binding site" evidence="4">
    <location>
        <position position="159"/>
    </location>
    <ligand>
        <name>Zn(2+)</name>
        <dbReference type="ChEBI" id="CHEBI:29105"/>
    </ligand>
</feature>
<feature type="binding site" evidence="4">
    <location>
        <position position="138"/>
    </location>
    <ligand>
        <name>Zn(2+)</name>
        <dbReference type="ChEBI" id="CHEBI:29105"/>
    </ligand>
</feature>
<dbReference type="InterPro" id="IPR029035">
    <property type="entry name" value="DHS-like_NAD/FAD-binding_dom"/>
</dbReference>
<dbReference type="RefSeq" id="WP_092160929.1">
    <property type="nucleotide sequence ID" value="NZ_FNGA01000003.1"/>
</dbReference>
<feature type="binding site" evidence="4">
    <location>
        <position position="135"/>
    </location>
    <ligand>
        <name>Zn(2+)</name>
        <dbReference type="ChEBI" id="CHEBI:29105"/>
    </ligand>
</feature>
<evidence type="ECO:0000256" key="4">
    <source>
        <dbReference type="PROSITE-ProRule" id="PRU00236"/>
    </source>
</evidence>
<dbReference type="EMBL" id="FNGA01000003">
    <property type="protein sequence ID" value="SDL11680.1"/>
    <property type="molecule type" value="Genomic_DNA"/>
</dbReference>
<dbReference type="Gene3D" id="3.30.1600.10">
    <property type="entry name" value="SIR2/SIRT2 'Small Domain"/>
    <property type="match status" value="1"/>
</dbReference>
<keyword evidence="7" id="KW-1185">Reference proteome</keyword>
<feature type="domain" description="Deacetylase sirtuin-type" evidence="5">
    <location>
        <begin position="6"/>
        <end position="256"/>
    </location>
</feature>
<feature type="active site" description="Proton acceptor" evidence="4">
    <location>
        <position position="127"/>
    </location>
</feature>
<dbReference type="InterPro" id="IPR026591">
    <property type="entry name" value="Sirtuin_cat_small_dom_sf"/>
</dbReference>
<name>A0A1G9HFB8_9BACT</name>
<gene>
    <name evidence="6" type="ORF">SAMN05660337_2140</name>
</gene>
<organism evidence="6 7">
    <name type="scientific">Maridesulfovibrio ferrireducens</name>
    <dbReference type="NCBI Taxonomy" id="246191"/>
    <lineage>
        <taxon>Bacteria</taxon>
        <taxon>Pseudomonadati</taxon>
        <taxon>Thermodesulfobacteriota</taxon>
        <taxon>Desulfovibrionia</taxon>
        <taxon>Desulfovibrionales</taxon>
        <taxon>Desulfovibrionaceae</taxon>
        <taxon>Maridesulfovibrio</taxon>
    </lineage>
</organism>
<evidence type="ECO:0000259" key="5">
    <source>
        <dbReference type="PROSITE" id="PS50305"/>
    </source>
</evidence>
<reference evidence="7" key="1">
    <citation type="submission" date="2016-10" db="EMBL/GenBank/DDBJ databases">
        <authorList>
            <person name="Varghese N."/>
            <person name="Submissions S."/>
        </authorList>
    </citation>
    <scope>NUCLEOTIDE SEQUENCE [LARGE SCALE GENOMIC DNA]</scope>
    <source>
        <strain evidence="7">DSM 16995</strain>
    </source>
</reference>
<dbReference type="InterPro" id="IPR026590">
    <property type="entry name" value="Ssirtuin_cat_dom"/>
</dbReference>
<dbReference type="GO" id="GO:0070403">
    <property type="term" value="F:NAD+ binding"/>
    <property type="evidence" value="ECO:0007669"/>
    <property type="project" value="InterPro"/>
</dbReference>
<dbReference type="GO" id="GO:0017136">
    <property type="term" value="F:histone deacetylase activity, NAD-dependent"/>
    <property type="evidence" value="ECO:0007669"/>
    <property type="project" value="TreeGrafter"/>
</dbReference>
<dbReference type="Gene3D" id="3.40.50.1220">
    <property type="entry name" value="TPP-binding domain"/>
    <property type="match status" value="1"/>
</dbReference>
<dbReference type="PROSITE" id="PS50305">
    <property type="entry name" value="SIRTUIN"/>
    <property type="match status" value="1"/>
</dbReference>
<keyword evidence="4" id="KW-0862">Zinc</keyword>
<evidence type="ECO:0000313" key="7">
    <source>
        <dbReference type="Proteomes" id="UP000199053"/>
    </source>
</evidence>
<evidence type="ECO:0000256" key="1">
    <source>
        <dbReference type="ARBA" id="ARBA00012928"/>
    </source>
</evidence>
<accession>A0A1G9HFB8</accession>
<dbReference type="SUPFAM" id="SSF52467">
    <property type="entry name" value="DHS-like NAD/FAD-binding domain"/>
    <property type="match status" value="1"/>
</dbReference>
<dbReference type="PANTHER" id="PTHR11085">
    <property type="entry name" value="NAD-DEPENDENT PROTEIN DEACYLASE SIRTUIN-5, MITOCHONDRIAL-RELATED"/>
    <property type="match status" value="1"/>
</dbReference>
<dbReference type="Pfam" id="PF02146">
    <property type="entry name" value="SIR2"/>
    <property type="match status" value="1"/>
</dbReference>
<dbReference type="STRING" id="246191.SAMN05660337_2140"/>
<dbReference type="OrthoDB" id="9800582at2"/>
<dbReference type="EC" id="2.3.1.286" evidence="1"/>
<keyword evidence="2" id="KW-0808">Transferase</keyword>
<proteinExistence type="predicted"/>
<dbReference type="InterPro" id="IPR003000">
    <property type="entry name" value="Sirtuin"/>
</dbReference>
<protein>
    <recommendedName>
        <fullName evidence="1">protein acetyllysine N-acetyltransferase</fullName>
        <ecNumber evidence="1">2.3.1.286</ecNumber>
    </recommendedName>
</protein>
<feature type="binding site" evidence="4">
    <location>
        <position position="162"/>
    </location>
    <ligand>
        <name>Zn(2+)</name>
        <dbReference type="ChEBI" id="CHEBI:29105"/>
    </ligand>
</feature>
<dbReference type="AlphaFoldDB" id="A0A1G9HFB8"/>
<sequence length="256" mass="27755">MSSEQIKLDRTALENAIKLIANARCAVAMTGAGFSVASGIPDFRSPGGIWSKHDPEKVASIRALKSDPVTVWKFLLELVRMTQKCEPNPAHFALSELETSGNIKGVITQNIDGLHQRAGSVNVIEFHGNCSHFFCSECFAVYEAKDVFKFDAKKLPIKCAECSGIVRPDLVFYGEQIPPQAYQDAFDLADQADLVLVAGTSGEVVPASLIPPRIKSNGGKIIEINKVPSAYHAMSDVFIKGAVEDVLPVIVQNIIK</sequence>
<evidence type="ECO:0000313" key="6">
    <source>
        <dbReference type="EMBL" id="SDL11680.1"/>
    </source>
</evidence>